<feature type="transmembrane region" description="Helical" evidence="1">
    <location>
        <begin position="190"/>
        <end position="212"/>
    </location>
</feature>
<evidence type="ECO:0000313" key="3">
    <source>
        <dbReference type="Proteomes" id="UP001240643"/>
    </source>
</evidence>
<evidence type="ECO:0000256" key="1">
    <source>
        <dbReference type="SAM" id="Phobius"/>
    </source>
</evidence>
<keyword evidence="1" id="KW-0472">Membrane</keyword>
<organism evidence="2 3">
    <name type="scientific">Mycoplasmoides fastidiosum</name>
    <dbReference type="NCBI Taxonomy" id="92758"/>
    <lineage>
        <taxon>Bacteria</taxon>
        <taxon>Bacillati</taxon>
        <taxon>Mycoplasmatota</taxon>
        <taxon>Mycoplasmoidales</taxon>
        <taxon>Mycoplasmoidaceae</taxon>
        <taxon>Mycoplasmoides</taxon>
    </lineage>
</organism>
<accession>A0ABU0LZF4</accession>
<proteinExistence type="predicted"/>
<keyword evidence="3" id="KW-1185">Reference proteome</keyword>
<comment type="caution">
    <text evidence="2">The sequence shown here is derived from an EMBL/GenBank/DDBJ whole genome shotgun (WGS) entry which is preliminary data.</text>
</comment>
<keyword evidence="1" id="KW-0812">Transmembrane</keyword>
<protein>
    <submittedName>
        <fullName evidence="2">Cysteinyl-tRNA synthetase</fullName>
    </submittedName>
</protein>
<reference evidence="2" key="1">
    <citation type="submission" date="2023-07" db="EMBL/GenBank/DDBJ databases">
        <title>Genomic Encyclopedia of Type Strains, Phase IV (KMG-IV): sequencing the most valuable type-strain genomes for metagenomic binning, comparative biology and taxonomic classification.</title>
        <authorList>
            <person name="Goeker M."/>
        </authorList>
    </citation>
    <scope>NUCLEOTIDE SEQUENCE [LARGE SCALE GENOMIC DNA]</scope>
    <source>
        <strain evidence="2">DSM 21204</strain>
    </source>
</reference>
<dbReference type="EMBL" id="JAUSWO010000001">
    <property type="protein sequence ID" value="MDQ0514068.1"/>
    <property type="molecule type" value="Genomic_DNA"/>
</dbReference>
<dbReference type="Proteomes" id="UP001240643">
    <property type="component" value="Unassembled WGS sequence"/>
</dbReference>
<sequence>MNRIEKFADYRKEIEFNANALKNVQASVKRLSDLYKDLKKLQIPNLVQVEQKLDLVKHQVYQLKTVDEIYKRIKDFNSEFNQNLIDQFIFQTKQVLEQNYQSLYHNDLNNFLNDELANDPNHVMSSEQFTKTEQLKNELLEYKMNLDHNLELLEKTLLKADEYLKQNKNKENDQFANLTWTFKSKKFKTAFYLIFGVVLVIVIIMIGLFFGVKL</sequence>
<dbReference type="RefSeq" id="WP_256547240.1">
    <property type="nucleotide sequence ID" value="NZ_CP101809.1"/>
</dbReference>
<keyword evidence="1" id="KW-1133">Transmembrane helix</keyword>
<evidence type="ECO:0000313" key="2">
    <source>
        <dbReference type="EMBL" id="MDQ0514068.1"/>
    </source>
</evidence>
<gene>
    <name evidence="2" type="ORF">J2Z62_000506</name>
</gene>
<name>A0ABU0LZF4_9BACT</name>